<comment type="caution">
    <text evidence="1">The sequence shown here is derived from an EMBL/GenBank/DDBJ whole genome shotgun (WGS) entry which is preliminary data.</text>
</comment>
<gene>
    <name evidence="1" type="ORF">ElyMa_000708500</name>
</gene>
<evidence type="ECO:0008006" key="3">
    <source>
        <dbReference type="Google" id="ProtNLM"/>
    </source>
</evidence>
<keyword evidence="2" id="KW-1185">Reference proteome</keyword>
<sequence length="122" mass="14028">MYRLCKHAFNELEDTWNAYIERLEHFFVAIDIATEPKKKAILLGSVGPKTYKLLSSLVAPRKPGEVSLEEITDVLQQHHNPRPSTIMQRFKLNTRVRPQEESIRAYVAELNASLSFVSMEIS</sequence>
<protein>
    <recommendedName>
        <fullName evidence="3">Retrotransposon gag domain-containing protein</fullName>
    </recommendedName>
</protein>
<proteinExistence type="predicted"/>
<dbReference type="Proteomes" id="UP000762676">
    <property type="component" value="Unassembled WGS sequence"/>
</dbReference>
<evidence type="ECO:0000313" key="2">
    <source>
        <dbReference type="Proteomes" id="UP000762676"/>
    </source>
</evidence>
<dbReference type="EMBL" id="BMAT01001458">
    <property type="protein sequence ID" value="GFR85947.1"/>
    <property type="molecule type" value="Genomic_DNA"/>
</dbReference>
<reference evidence="1 2" key="1">
    <citation type="journal article" date="2021" name="Elife">
        <title>Chloroplast acquisition without the gene transfer in kleptoplastic sea slugs, Plakobranchus ocellatus.</title>
        <authorList>
            <person name="Maeda T."/>
            <person name="Takahashi S."/>
            <person name="Yoshida T."/>
            <person name="Shimamura S."/>
            <person name="Takaki Y."/>
            <person name="Nagai Y."/>
            <person name="Toyoda A."/>
            <person name="Suzuki Y."/>
            <person name="Arimoto A."/>
            <person name="Ishii H."/>
            <person name="Satoh N."/>
            <person name="Nishiyama T."/>
            <person name="Hasebe M."/>
            <person name="Maruyama T."/>
            <person name="Minagawa J."/>
            <person name="Obokata J."/>
            <person name="Shigenobu S."/>
        </authorList>
    </citation>
    <scope>NUCLEOTIDE SEQUENCE [LARGE SCALE GENOMIC DNA]</scope>
</reference>
<dbReference type="AlphaFoldDB" id="A0AAV4GJR8"/>
<organism evidence="1 2">
    <name type="scientific">Elysia marginata</name>
    <dbReference type="NCBI Taxonomy" id="1093978"/>
    <lineage>
        <taxon>Eukaryota</taxon>
        <taxon>Metazoa</taxon>
        <taxon>Spiralia</taxon>
        <taxon>Lophotrochozoa</taxon>
        <taxon>Mollusca</taxon>
        <taxon>Gastropoda</taxon>
        <taxon>Heterobranchia</taxon>
        <taxon>Euthyneura</taxon>
        <taxon>Panpulmonata</taxon>
        <taxon>Sacoglossa</taxon>
        <taxon>Placobranchoidea</taxon>
        <taxon>Plakobranchidae</taxon>
        <taxon>Elysia</taxon>
    </lineage>
</organism>
<name>A0AAV4GJR8_9GAST</name>
<evidence type="ECO:0000313" key="1">
    <source>
        <dbReference type="EMBL" id="GFR85947.1"/>
    </source>
</evidence>
<accession>A0AAV4GJR8</accession>